<dbReference type="AlphaFoldDB" id="A0A143BMC4"/>
<dbReference type="GO" id="GO:0008324">
    <property type="term" value="F:monoatomic cation transmembrane transporter activity"/>
    <property type="evidence" value="ECO:0007669"/>
    <property type="project" value="InterPro"/>
</dbReference>
<dbReference type="SUPFAM" id="SSF82714">
    <property type="entry name" value="Multidrug efflux transporter AcrB TolC docking domain, DN and DC subdomains"/>
    <property type="match status" value="2"/>
</dbReference>
<dbReference type="STRING" id="1379270.GEMMAAP_13820"/>
<dbReference type="PANTHER" id="PTHR32063:SF4">
    <property type="entry name" value="SLR6043 PROTEIN"/>
    <property type="match status" value="1"/>
</dbReference>
<feature type="transmembrane region" description="Helical" evidence="8">
    <location>
        <begin position="6"/>
        <end position="32"/>
    </location>
</feature>
<keyword evidence="6 8" id="KW-1133">Transmembrane helix</keyword>
<dbReference type="OrthoDB" id="9758757at2"/>
<evidence type="ECO:0000313" key="9">
    <source>
        <dbReference type="EMBL" id="AMW05594.1"/>
    </source>
</evidence>
<dbReference type="Gene3D" id="1.20.1640.10">
    <property type="entry name" value="Multidrug efflux transporter AcrB transmembrane domain"/>
    <property type="match status" value="2"/>
</dbReference>
<feature type="transmembrane region" description="Helical" evidence="8">
    <location>
        <begin position="915"/>
        <end position="939"/>
    </location>
</feature>
<reference evidence="9 10" key="1">
    <citation type="journal article" date="2014" name="Proc. Natl. Acad. Sci. U.S.A.">
        <title>Functional type 2 photosynthetic reaction centers found in the rare bacterial phylum Gemmatimonadetes.</title>
        <authorList>
            <person name="Zeng Y."/>
            <person name="Feng F."/>
            <person name="Medova H."/>
            <person name="Dean J."/>
            <person name="Koblizek M."/>
        </authorList>
    </citation>
    <scope>NUCLEOTIDE SEQUENCE [LARGE SCALE GENOMIC DNA]</scope>
    <source>
        <strain evidence="9 10">AP64</strain>
    </source>
</reference>
<keyword evidence="10" id="KW-1185">Reference proteome</keyword>
<feature type="transmembrane region" description="Helical" evidence="8">
    <location>
        <begin position="887"/>
        <end position="909"/>
    </location>
</feature>
<evidence type="ECO:0000256" key="7">
    <source>
        <dbReference type="ARBA" id="ARBA00023136"/>
    </source>
</evidence>
<dbReference type="InterPro" id="IPR001036">
    <property type="entry name" value="Acrflvin-R"/>
</dbReference>
<keyword evidence="4" id="KW-1003">Cell membrane</keyword>
<dbReference type="PANTHER" id="PTHR32063">
    <property type="match status" value="1"/>
</dbReference>
<feature type="transmembrane region" description="Helical" evidence="8">
    <location>
        <begin position="862"/>
        <end position="880"/>
    </location>
</feature>
<feature type="transmembrane region" description="Helical" evidence="8">
    <location>
        <begin position="361"/>
        <end position="381"/>
    </location>
</feature>
<sequence length="1031" mass="109362">MLNRLIAWALANRVIVLAVSGVMLVAGAWTAWQMPVDVFPDLTAPTVTVLTEAHGMAPEEVEALVSFPIETSVNGATGVRRVRSSTAQGISVVWVEFDWGTDIFRARQIVAEKLQTVAAALPAGISAPVLAPVSSVMGEILMIGLTGSQSPTELRTVADWTIRRRLLAVPGVAQVIPIGGAVKQYQVLADPARMMRAGVSLEQVVRAARGSNANASGGVYMDRGQEYVIRGIGRVQSVADIASTVVAVRGGTPVTLGQVADVTVGVAPKFGDGSVNAQPGVVLAVQKQPGANTLELTARIERELAALQTTLPAGMKVHTELFRQAGFIRVAVDNVVKALRDGAVLVVIVLFLFLWNARATAISVVAIPLSLVVAIFAMKLLGISINTMTLGGMAIAIGALVDDAIIDVENVFRRLKENHHRPPTEQRPALRVVYDASKEIRASIVNATLIIIVVFLPLFFLGGVEGRLLRPLGFAYVVSILASLLVAVTVTPVLCAYLLPNSRAVQREEESGVVIWLKARYARVLVAVLAHPRRVLGGALGTFALSLAAVPLLGSAFLPEFNEGALTVSVVTVPGTSLEESSAIGQRVEQMLKAKPAVINTDRRQGRAELDEHAQGVNAAEIDVTLRDGADKEQLFEELRDEFTAIPGTNVTIGQPIGHRIDHMLSGTRANIAVKLFGPDLYQLRQIGTQIRDVMANVPGVADLQLEQQSDVPQLRIKADRAALARYGMSVGQLAEAIDVALNGETVSQVLEEGRSVDLVVRYPEAYRLNAEAIAAVSFDTPTGQHVPLSQLATVTVDRGPNTISRENVQRKIVVQANVAGRDLGSTVADIERAVNAGVSLPRGYFVEYGGQFEAQAEATRTLAVLSLLSVTAIFLLLFAEFGSARTAGLVMANLPLALIGGVVAVLLTGRVVSIASLVGFVTLFGIATRNGILLVAHYQHLLAEGVPFAEAVRRGSLERLSPILMTALTAGLALIPLAFGGGEPGNELQTPMAIVILGGLISATVLNMIVLPALYWLYGSRQVRAAEAVS</sequence>
<proteinExistence type="inferred from homology"/>
<evidence type="ECO:0000313" key="10">
    <source>
        <dbReference type="Proteomes" id="UP000076404"/>
    </source>
</evidence>
<name>A0A143BMC4_9BACT</name>
<evidence type="ECO:0000256" key="8">
    <source>
        <dbReference type="SAM" id="Phobius"/>
    </source>
</evidence>
<evidence type="ECO:0000256" key="1">
    <source>
        <dbReference type="ARBA" id="ARBA00004651"/>
    </source>
</evidence>
<dbReference type="PRINTS" id="PR00702">
    <property type="entry name" value="ACRIFLAVINRP"/>
</dbReference>
<reference evidence="9 10" key="2">
    <citation type="journal article" date="2016" name="Environ. Microbiol. Rep.">
        <title>Metagenomic evidence for the presence of phototrophic Gemmatimonadetes bacteria in diverse environments.</title>
        <authorList>
            <person name="Zeng Y."/>
            <person name="Baumbach J."/>
            <person name="Barbosa E.G."/>
            <person name="Azevedo V."/>
            <person name="Zhang C."/>
            <person name="Koblizek M."/>
        </authorList>
    </citation>
    <scope>NUCLEOTIDE SEQUENCE [LARGE SCALE GENOMIC DNA]</scope>
    <source>
        <strain evidence="9 10">AP64</strain>
    </source>
</reference>
<dbReference type="Gene3D" id="3.30.70.1430">
    <property type="entry name" value="Multidrug efflux transporter AcrB pore domain"/>
    <property type="match status" value="2"/>
</dbReference>
<dbReference type="Pfam" id="PF00873">
    <property type="entry name" value="ACR_tran"/>
    <property type="match status" value="1"/>
</dbReference>
<dbReference type="Gene3D" id="3.30.2090.10">
    <property type="entry name" value="Multidrug efflux transporter AcrB TolC docking domain, DN and DC subdomains"/>
    <property type="match status" value="2"/>
</dbReference>
<dbReference type="EMBL" id="CP011454">
    <property type="protein sequence ID" value="AMW05594.1"/>
    <property type="molecule type" value="Genomic_DNA"/>
</dbReference>
<dbReference type="eggNOG" id="COG3696">
    <property type="taxonomic scope" value="Bacteria"/>
</dbReference>
<protein>
    <submittedName>
        <fullName evidence="9">Multidrug transporter AcrB</fullName>
    </submittedName>
</protein>
<dbReference type="KEGG" id="gph:GEMMAAP_13820"/>
<dbReference type="Gene3D" id="3.30.70.1320">
    <property type="entry name" value="Multidrug efflux transporter AcrB pore domain like"/>
    <property type="match status" value="1"/>
</dbReference>
<feature type="transmembrane region" description="Helical" evidence="8">
    <location>
        <begin position="444"/>
        <end position="462"/>
    </location>
</feature>
<accession>A0A143BMC4</accession>
<dbReference type="SUPFAM" id="SSF82693">
    <property type="entry name" value="Multidrug efflux transporter AcrB pore domain, PN1, PN2, PC1 and PC2 subdomains"/>
    <property type="match status" value="3"/>
</dbReference>
<dbReference type="GO" id="GO:0042910">
    <property type="term" value="F:xenobiotic transmembrane transporter activity"/>
    <property type="evidence" value="ECO:0007669"/>
    <property type="project" value="TreeGrafter"/>
</dbReference>
<dbReference type="GO" id="GO:0005886">
    <property type="term" value="C:plasma membrane"/>
    <property type="evidence" value="ECO:0007669"/>
    <property type="project" value="UniProtKB-SubCell"/>
</dbReference>
<dbReference type="SUPFAM" id="SSF82866">
    <property type="entry name" value="Multidrug efflux transporter AcrB transmembrane domain"/>
    <property type="match status" value="2"/>
</dbReference>
<feature type="transmembrane region" description="Helical" evidence="8">
    <location>
        <begin position="960"/>
        <end position="980"/>
    </location>
</feature>
<organism evidence="9 10">
    <name type="scientific">Gemmatimonas phototrophica</name>
    <dbReference type="NCBI Taxonomy" id="1379270"/>
    <lineage>
        <taxon>Bacteria</taxon>
        <taxon>Pseudomonadati</taxon>
        <taxon>Gemmatimonadota</taxon>
        <taxon>Gemmatimonadia</taxon>
        <taxon>Gemmatimonadales</taxon>
        <taxon>Gemmatimonadaceae</taxon>
        <taxon>Gemmatimonas</taxon>
    </lineage>
</organism>
<feature type="transmembrane region" description="Helical" evidence="8">
    <location>
        <begin position="535"/>
        <end position="558"/>
    </location>
</feature>
<evidence type="ECO:0000256" key="3">
    <source>
        <dbReference type="ARBA" id="ARBA00022448"/>
    </source>
</evidence>
<dbReference type="RefSeq" id="WP_026848704.1">
    <property type="nucleotide sequence ID" value="NZ_CP011454.1"/>
</dbReference>
<keyword evidence="5 8" id="KW-0812">Transmembrane</keyword>
<feature type="transmembrane region" description="Helical" evidence="8">
    <location>
        <begin position="992"/>
        <end position="1019"/>
    </location>
</feature>
<dbReference type="Gene3D" id="3.30.70.1440">
    <property type="entry name" value="Multidrug efflux transporter AcrB pore domain"/>
    <property type="match status" value="1"/>
</dbReference>
<evidence type="ECO:0000256" key="5">
    <source>
        <dbReference type="ARBA" id="ARBA00022692"/>
    </source>
</evidence>
<keyword evidence="3" id="KW-0813">Transport</keyword>
<feature type="transmembrane region" description="Helical" evidence="8">
    <location>
        <begin position="474"/>
        <end position="499"/>
    </location>
</feature>
<dbReference type="Proteomes" id="UP000076404">
    <property type="component" value="Chromosome"/>
</dbReference>
<gene>
    <name evidence="9" type="ORF">GEMMAAP_13820</name>
</gene>
<evidence type="ECO:0000256" key="2">
    <source>
        <dbReference type="ARBA" id="ARBA00010942"/>
    </source>
</evidence>
<dbReference type="InterPro" id="IPR027463">
    <property type="entry name" value="AcrB_DN_DC_subdom"/>
</dbReference>
<keyword evidence="7 8" id="KW-0472">Membrane</keyword>
<evidence type="ECO:0000256" key="4">
    <source>
        <dbReference type="ARBA" id="ARBA00022475"/>
    </source>
</evidence>
<comment type="subcellular location">
    <subcellularLocation>
        <location evidence="1">Cell membrane</location>
        <topology evidence="1">Multi-pass membrane protein</topology>
    </subcellularLocation>
</comment>
<evidence type="ECO:0000256" key="6">
    <source>
        <dbReference type="ARBA" id="ARBA00022989"/>
    </source>
</evidence>
<dbReference type="NCBIfam" id="TIGR00914">
    <property type="entry name" value="2A0601"/>
    <property type="match status" value="1"/>
</dbReference>
<dbReference type="InterPro" id="IPR004763">
    <property type="entry name" value="CusA-like"/>
</dbReference>
<comment type="similarity">
    <text evidence="2">Belongs to the resistance-nodulation-cell division (RND) (TC 2.A.6) family.</text>
</comment>